<evidence type="ECO:0000313" key="7">
    <source>
        <dbReference type="EMBL" id="AWB49685.1"/>
    </source>
</evidence>
<dbReference type="SUPFAM" id="SSF53335">
    <property type="entry name" value="S-adenosyl-L-methionine-dependent methyltransferases"/>
    <property type="match status" value="1"/>
</dbReference>
<evidence type="ECO:0000313" key="8">
    <source>
        <dbReference type="Proteomes" id="UP000244496"/>
    </source>
</evidence>
<dbReference type="InterPro" id="IPR050903">
    <property type="entry name" value="Bact_Chemotaxis_MeTrfase"/>
</dbReference>
<dbReference type="Pfam" id="PF01739">
    <property type="entry name" value="CheR"/>
    <property type="match status" value="1"/>
</dbReference>
<dbReference type="InterPro" id="IPR022642">
    <property type="entry name" value="CheR_C"/>
</dbReference>
<evidence type="ECO:0000256" key="3">
    <source>
        <dbReference type="ARBA" id="ARBA00022603"/>
    </source>
</evidence>
<protein>
    <recommendedName>
        <fullName evidence="2">protein-glutamate O-methyltransferase</fullName>
        <ecNumber evidence="2">2.1.1.80</ecNumber>
    </recommendedName>
</protein>
<dbReference type="KEGG" id="geh:HYN69_15300"/>
<evidence type="ECO:0000256" key="2">
    <source>
        <dbReference type="ARBA" id="ARBA00012534"/>
    </source>
</evidence>
<dbReference type="EMBL" id="CP028918">
    <property type="protein sequence ID" value="AWB49685.1"/>
    <property type="molecule type" value="Genomic_DNA"/>
</dbReference>
<dbReference type="InterPro" id="IPR000780">
    <property type="entry name" value="CheR_MeTrfase"/>
</dbReference>
<evidence type="ECO:0000259" key="6">
    <source>
        <dbReference type="PROSITE" id="PS50123"/>
    </source>
</evidence>
<dbReference type="CDD" id="cd02440">
    <property type="entry name" value="AdoMet_MTases"/>
    <property type="match status" value="1"/>
</dbReference>
<dbReference type="RefSeq" id="WP_108436502.1">
    <property type="nucleotide sequence ID" value="NZ_CP028918.1"/>
</dbReference>
<dbReference type="Gene3D" id="1.10.155.10">
    <property type="entry name" value="Chemotaxis receptor methyltransferase CheR, N-terminal domain"/>
    <property type="match status" value="1"/>
</dbReference>
<dbReference type="PROSITE" id="PS50123">
    <property type="entry name" value="CHER"/>
    <property type="match status" value="1"/>
</dbReference>
<evidence type="ECO:0000256" key="5">
    <source>
        <dbReference type="ARBA" id="ARBA00022691"/>
    </source>
</evidence>
<keyword evidence="4" id="KW-0808">Transferase</keyword>
<dbReference type="OrthoDB" id="9816309at2"/>
<dbReference type="InterPro" id="IPR036804">
    <property type="entry name" value="CheR_N_sf"/>
</dbReference>
<sequence length="269" mass="30956">MSQSELHSCEQIRGWLSQRCGIHYPEHKMELLRQRLSRVQRAFSVETLSDLSRKLSTDASHDLQLAVMHAASTNHTYFFREVEVLDQFRRQIMPTLAQRDEIRIWSAACSTGDEAYTLAIMIAEDYGLSALKRTAILGTDISAPVVEQAESGLFAEQRLDRVPPDLRRKYFEPVGLAQFRVRDELRDCCTFRQMNLKTTPYPFRKAFQAVFCRNILYYFEPADQLATLDAINDVTEPNGWLVTSVTENIRDLPSRWHSVDNGIHRKGGN</sequence>
<dbReference type="PRINTS" id="PR00996">
    <property type="entry name" value="CHERMTFRASE"/>
</dbReference>
<proteinExistence type="predicted"/>
<accession>A0A2S0UPG1</accession>
<dbReference type="PANTHER" id="PTHR24422">
    <property type="entry name" value="CHEMOTAXIS PROTEIN METHYLTRANSFERASE"/>
    <property type="match status" value="1"/>
</dbReference>
<evidence type="ECO:0000256" key="1">
    <source>
        <dbReference type="ARBA" id="ARBA00001541"/>
    </source>
</evidence>
<reference evidence="7 8" key="1">
    <citation type="submission" date="2018-04" db="EMBL/GenBank/DDBJ databases">
        <title>Genome sequencing of Gemmobacter.</title>
        <authorList>
            <person name="Yi H."/>
            <person name="Baek M.-G."/>
        </authorList>
    </citation>
    <scope>NUCLEOTIDE SEQUENCE [LARGE SCALE GENOMIC DNA]</scope>
    <source>
        <strain evidence="7 8">HYN0069</strain>
    </source>
</reference>
<keyword evidence="8" id="KW-1185">Reference proteome</keyword>
<gene>
    <name evidence="7" type="ORF">HYN69_15300</name>
</gene>
<dbReference type="InterPro" id="IPR022641">
    <property type="entry name" value="CheR_N"/>
</dbReference>
<dbReference type="Gene3D" id="3.40.50.150">
    <property type="entry name" value="Vaccinia Virus protein VP39"/>
    <property type="match status" value="1"/>
</dbReference>
<feature type="domain" description="CheR-type methyltransferase" evidence="6">
    <location>
        <begin position="16"/>
        <end position="269"/>
    </location>
</feature>
<dbReference type="GO" id="GO:0008983">
    <property type="term" value="F:protein-glutamate O-methyltransferase activity"/>
    <property type="evidence" value="ECO:0007669"/>
    <property type="project" value="UniProtKB-EC"/>
</dbReference>
<dbReference type="Pfam" id="PF03705">
    <property type="entry name" value="CheR_N"/>
    <property type="match status" value="1"/>
</dbReference>
<dbReference type="EC" id="2.1.1.80" evidence="2"/>
<dbReference type="AlphaFoldDB" id="A0A2S0UPG1"/>
<dbReference type="InterPro" id="IPR029063">
    <property type="entry name" value="SAM-dependent_MTases_sf"/>
</dbReference>
<dbReference type="Proteomes" id="UP000244496">
    <property type="component" value="Chromosome"/>
</dbReference>
<organism evidence="7 8">
    <name type="scientific">Paragemmobacter aquarius</name>
    <dbReference type="NCBI Taxonomy" id="2169400"/>
    <lineage>
        <taxon>Bacteria</taxon>
        <taxon>Pseudomonadati</taxon>
        <taxon>Pseudomonadota</taxon>
        <taxon>Alphaproteobacteria</taxon>
        <taxon>Rhodobacterales</taxon>
        <taxon>Paracoccaceae</taxon>
        <taxon>Paragemmobacter</taxon>
    </lineage>
</organism>
<dbReference type="SUPFAM" id="SSF47757">
    <property type="entry name" value="Chemotaxis receptor methyltransferase CheR, N-terminal domain"/>
    <property type="match status" value="1"/>
</dbReference>
<dbReference type="GO" id="GO:0032259">
    <property type="term" value="P:methylation"/>
    <property type="evidence" value="ECO:0007669"/>
    <property type="project" value="UniProtKB-KW"/>
</dbReference>
<name>A0A2S0UPG1_9RHOB</name>
<dbReference type="PANTHER" id="PTHR24422:SF19">
    <property type="entry name" value="CHEMOTAXIS PROTEIN METHYLTRANSFERASE"/>
    <property type="match status" value="1"/>
</dbReference>
<evidence type="ECO:0000256" key="4">
    <source>
        <dbReference type="ARBA" id="ARBA00022679"/>
    </source>
</evidence>
<keyword evidence="5" id="KW-0949">S-adenosyl-L-methionine</keyword>
<keyword evidence="3" id="KW-0489">Methyltransferase</keyword>
<comment type="catalytic activity">
    <reaction evidence="1">
        <text>L-glutamyl-[protein] + S-adenosyl-L-methionine = [protein]-L-glutamate 5-O-methyl ester + S-adenosyl-L-homocysteine</text>
        <dbReference type="Rhea" id="RHEA:24452"/>
        <dbReference type="Rhea" id="RHEA-COMP:10208"/>
        <dbReference type="Rhea" id="RHEA-COMP:10311"/>
        <dbReference type="ChEBI" id="CHEBI:29973"/>
        <dbReference type="ChEBI" id="CHEBI:57856"/>
        <dbReference type="ChEBI" id="CHEBI:59789"/>
        <dbReference type="ChEBI" id="CHEBI:82795"/>
        <dbReference type="EC" id="2.1.1.80"/>
    </reaction>
</comment>
<dbReference type="SMART" id="SM00138">
    <property type="entry name" value="MeTrc"/>
    <property type="match status" value="1"/>
</dbReference>